<reference evidence="2 3" key="1">
    <citation type="journal article" date="2011" name="J. Bacteriol.">
        <title>Genome sequence of the ethanol-producing Zymomonas mobilis subsp. mobilis lectotype strain ATCC 10988.</title>
        <authorList>
            <person name="Pappas K.M."/>
            <person name="Kouvelis V.N."/>
            <person name="Saunders E."/>
            <person name="Brettin T.S."/>
            <person name="Bruce D."/>
            <person name="Detter C."/>
            <person name="Balakireva M."/>
            <person name="Han C.S."/>
            <person name="Savvakis G."/>
            <person name="Kyrpides N.C."/>
            <person name="Typas M.A."/>
        </authorList>
    </citation>
    <scope>NUCLEOTIDE SEQUENCE [LARGE SCALE GENOMIC DNA]</scope>
    <source>
        <strain evidence="3">ATCC 10988 / DSM 424 / CCUG 17860 / LMG 404 / NCIMB 8938 / NRRL B-806 / ZM1</strain>
    </source>
</reference>
<dbReference type="Proteomes" id="UP000001494">
    <property type="component" value="Chromosome"/>
</dbReference>
<organism evidence="2 3">
    <name type="scientific">Zymomonas mobilis subsp. mobilis (strain ATCC 10988 / DSM 424 / LMG 404 / NCIMB 8938 / NRRL B-806 / ZM1)</name>
    <dbReference type="NCBI Taxonomy" id="555217"/>
    <lineage>
        <taxon>Bacteria</taxon>
        <taxon>Pseudomonadati</taxon>
        <taxon>Pseudomonadota</taxon>
        <taxon>Alphaproteobacteria</taxon>
        <taxon>Sphingomonadales</taxon>
        <taxon>Zymomonadaceae</taxon>
        <taxon>Zymomonas</taxon>
    </lineage>
</organism>
<sequence>MSDFNLKNEKSNKIGRIAIVFLGFIIGFVLAEKFLF</sequence>
<dbReference type="HOGENOM" id="CLU_3359362_0_0_5"/>
<keyword evidence="1" id="KW-0812">Transmembrane</keyword>
<accession>A0A0H3FZU7</accession>
<keyword evidence="1" id="KW-0472">Membrane</keyword>
<keyword evidence="1" id="KW-1133">Transmembrane helix</keyword>
<evidence type="ECO:0000256" key="1">
    <source>
        <dbReference type="SAM" id="Phobius"/>
    </source>
</evidence>
<dbReference type="KEGG" id="zmm:Zmob_1519"/>
<protein>
    <submittedName>
        <fullName evidence="2">Uncharacterized protein</fullName>
    </submittedName>
</protein>
<name>A0A0H3FZU7_ZYMMA</name>
<gene>
    <name evidence="2" type="ordered locus">Zmob_1519</name>
</gene>
<feature type="transmembrane region" description="Helical" evidence="1">
    <location>
        <begin position="14"/>
        <end position="31"/>
    </location>
</feature>
<proteinExistence type="predicted"/>
<evidence type="ECO:0000313" key="3">
    <source>
        <dbReference type="Proteomes" id="UP000001494"/>
    </source>
</evidence>
<evidence type="ECO:0000313" key="2">
    <source>
        <dbReference type="EMBL" id="AEH63335.1"/>
    </source>
</evidence>
<dbReference type="AlphaFoldDB" id="A0A0H3FZU7"/>
<dbReference type="EMBL" id="CP002850">
    <property type="protein sequence ID" value="AEH63335.1"/>
    <property type="molecule type" value="Genomic_DNA"/>
</dbReference>